<dbReference type="EMBL" id="CP134145">
    <property type="protein sequence ID" value="WNC72541.1"/>
    <property type="molecule type" value="Genomic_DNA"/>
</dbReference>
<dbReference type="InterPro" id="IPR027417">
    <property type="entry name" value="P-loop_NTPase"/>
</dbReference>
<accession>A0ABY9TUL7</accession>
<dbReference type="Gene3D" id="3.40.50.300">
    <property type="entry name" value="P-loop containing nucleotide triphosphate hydrolases"/>
    <property type="match status" value="1"/>
</dbReference>
<protein>
    <submittedName>
        <fullName evidence="1">Sulfotransferase</fullName>
        <ecNumber evidence="1">2.8.2.-</ecNumber>
    </submittedName>
</protein>
<evidence type="ECO:0000313" key="2">
    <source>
        <dbReference type="Proteomes" id="UP001258994"/>
    </source>
</evidence>
<dbReference type="GO" id="GO:0016740">
    <property type="term" value="F:transferase activity"/>
    <property type="evidence" value="ECO:0007669"/>
    <property type="project" value="UniProtKB-KW"/>
</dbReference>
<organism evidence="1 2">
    <name type="scientific">Thalassotalea psychrophila</name>
    <dbReference type="NCBI Taxonomy" id="3065647"/>
    <lineage>
        <taxon>Bacteria</taxon>
        <taxon>Pseudomonadati</taxon>
        <taxon>Pseudomonadota</taxon>
        <taxon>Gammaproteobacteria</taxon>
        <taxon>Alteromonadales</taxon>
        <taxon>Colwelliaceae</taxon>
        <taxon>Thalassotalea</taxon>
    </lineage>
</organism>
<dbReference type="PANTHER" id="PTHR10704:SF44">
    <property type="entry name" value="LD35051P-RELATED"/>
    <property type="match status" value="1"/>
</dbReference>
<dbReference type="Proteomes" id="UP001258994">
    <property type="component" value="Chromosome"/>
</dbReference>
<keyword evidence="2" id="KW-1185">Reference proteome</keyword>
<evidence type="ECO:0000313" key="1">
    <source>
        <dbReference type="EMBL" id="WNC72541.1"/>
    </source>
</evidence>
<dbReference type="RefSeq" id="WP_348391658.1">
    <property type="nucleotide sequence ID" value="NZ_CP134145.1"/>
</dbReference>
<dbReference type="SUPFAM" id="SSF52540">
    <property type="entry name" value="P-loop containing nucleoside triphosphate hydrolases"/>
    <property type="match status" value="1"/>
</dbReference>
<dbReference type="PANTHER" id="PTHR10704">
    <property type="entry name" value="CARBOHYDRATE SULFOTRANSFERASE"/>
    <property type="match status" value="1"/>
</dbReference>
<name>A0ABY9TUL7_9GAMM</name>
<reference evidence="2" key="1">
    <citation type="submission" date="2023-09" db="EMBL/GenBank/DDBJ databases">
        <authorList>
            <person name="Li S."/>
            <person name="Li X."/>
            <person name="Zhang C."/>
            <person name="Zhao Z."/>
        </authorList>
    </citation>
    <scope>NUCLEOTIDE SEQUENCE [LARGE SCALE GENOMIC DNA]</scope>
    <source>
        <strain evidence="2">SQ149</strain>
    </source>
</reference>
<gene>
    <name evidence="1" type="ORF">RGQ13_00785</name>
</gene>
<proteinExistence type="predicted"/>
<keyword evidence="1" id="KW-0808">Transferase</keyword>
<dbReference type="EC" id="2.8.2.-" evidence="1"/>
<sequence>MTDNYPIFILGTQRSGTTLLARILSAHPDIFIQNELDLSKCFDQKHDTPTITDAIKHQILTKSDVCIDTEISKNQHLVWGLKDPQLTEHTNKLLLFLPKSKFILIVRDARGVVNSYIENKWGLGTNAYSGSLRWRKEVSQQLDFMNKYPDNFLFIRYEDIIEDLETSMKQVCQFLGKAFSQELLKYDQKSSNYIKRRENINTFKKPDPTLATKWKNRLSTFQVSIIEELCDDLMTRLDYPLLTQGVTLNPWQKLYFIIHQKIIGEIQLQYRWRKSAIFSWLQKYQNKAFFKER</sequence>
<dbReference type="InterPro" id="IPR051135">
    <property type="entry name" value="Gal/GlcNAc/GalNAc_ST"/>
</dbReference>
<dbReference type="Pfam" id="PF13469">
    <property type="entry name" value="Sulfotransfer_3"/>
    <property type="match status" value="1"/>
</dbReference>